<evidence type="ECO:0000256" key="9">
    <source>
        <dbReference type="RuleBase" id="RU004414"/>
    </source>
</evidence>
<gene>
    <name evidence="7 10" type="primary">rplP</name>
    <name evidence="10" type="ORF">JMN32_09310</name>
</gene>
<dbReference type="GO" id="GO:0022625">
    <property type="term" value="C:cytosolic large ribosomal subunit"/>
    <property type="evidence" value="ECO:0007669"/>
    <property type="project" value="TreeGrafter"/>
</dbReference>
<evidence type="ECO:0000256" key="4">
    <source>
        <dbReference type="ARBA" id="ARBA00022980"/>
    </source>
</evidence>
<organism evidence="10 11">
    <name type="scientific">Fulvivirga marina</name>
    <dbReference type="NCBI Taxonomy" id="2494733"/>
    <lineage>
        <taxon>Bacteria</taxon>
        <taxon>Pseudomonadati</taxon>
        <taxon>Bacteroidota</taxon>
        <taxon>Cytophagia</taxon>
        <taxon>Cytophagales</taxon>
        <taxon>Fulvivirgaceae</taxon>
        <taxon>Fulvivirga</taxon>
    </lineage>
</organism>
<dbReference type="NCBIfam" id="TIGR01164">
    <property type="entry name" value="rplP_bact"/>
    <property type="match status" value="1"/>
</dbReference>
<name>A0A937KB70_9BACT</name>
<accession>A0A937KB70</accession>
<dbReference type="GO" id="GO:0003735">
    <property type="term" value="F:structural constituent of ribosome"/>
    <property type="evidence" value="ECO:0007669"/>
    <property type="project" value="InterPro"/>
</dbReference>
<evidence type="ECO:0000313" key="11">
    <source>
        <dbReference type="Proteomes" id="UP000614216"/>
    </source>
</evidence>
<dbReference type="InterPro" id="IPR000114">
    <property type="entry name" value="Ribosomal_uL16_bact-type"/>
</dbReference>
<dbReference type="Proteomes" id="UP000614216">
    <property type="component" value="Unassembled WGS sequence"/>
</dbReference>
<keyword evidence="2 7" id="KW-0820">tRNA-binding</keyword>
<dbReference type="PROSITE" id="PS00701">
    <property type="entry name" value="RIBOSOMAL_L16_2"/>
    <property type="match status" value="1"/>
</dbReference>
<dbReference type="GO" id="GO:0019843">
    <property type="term" value="F:rRNA binding"/>
    <property type="evidence" value="ECO:0007669"/>
    <property type="project" value="UniProtKB-UniRule"/>
</dbReference>
<dbReference type="Pfam" id="PF00252">
    <property type="entry name" value="Ribosomal_L16"/>
    <property type="match status" value="1"/>
</dbReference>
<evidence type="ECO:0000256" key="5">
    <source>
        <dbReference type="ARBA" id="ARBA00023274"/>
    </source>
</evidence>
<evidence type="ECO:0000313" key="10">
    <source>
        <dbReference type="EMBL" id="MBL6446506.1"/>
    </source>
</evidence>
<comment type="function">
    <text evidence="7 9">Binds 23S rRNA and is also seen to make contacts with the A and possibly P site tRNAs.</text>
</comment>
<dbReference type="InterPro" id="IPR020798">
    <property type="entry name" value="Ribosomal_uL16_CS"/>
</dbReference>
<comment type="similarity">
    <text evidence="1 7 8">Belongs to the universal ribosomal protein uL16 family.</text>
</comment>
<reference evidence="10" key="1">
    <citation type="submission" date="2021-01" db="EMBL/GenBank/DDBJ databases">
        <title>Fulvivirga kasyanovii gen. nov., sp nov., a novel member of the phylum Bacteroidetes isolated from seawater in a mussel farm.</title>
        <authorList>
            <person name="Zhao L.-H."/>
            <person name="Wang Z.-J."/>
        </authorList>
    </citation>
    <scope>NUCLEOTIDE SEQUENCE</scope>
    <source>
        <strain evidence="10">29W222</strain>
    </source>
</reference>
<dbReference type="SUPFAM" id="SSF54686">
    <property type="entry name" value="Ribosomal protein L16p/L10e"/>
    <property type="match status" value="1"/>
</dbReference>
<keyword evidence="7 9" id="KW-0694">RNA-binding</keyword>
<dbReference type="CDD" id="cd01433">
    <property type="entry name" value="Ribosomal_L16_L10e"/>
    <property type="match status" value="1"/>
</dbReference>
<dbReference type="InterPro" id="IPR036920">
    <property type="entry name" value="Ribosomal_uL16_sf"/>
</dbReference>
<dbReference type="Gene3D" id="3.90.1170.10">
    <property type="entry name" value="Ribosomal protein L10e/L16"/>
    <property type="match status" value="1"/>
</dbReference>
<comment type="subunit">
    <text evidence="7 9">Part of the 50S ribosomal subunit.</text>
</comment>
<evidence type="ECO:0000256" key="6">
    <source>
        <dbReference type="ARBA" id="ARBA00035198"/>
    </source>
</evidence>
<dbReference type="PRINTS" id="PR00060">
    <property type="entry name" value="RIBOSOMALL16"/>
</dbReference>
<keyword evidence="3 7" id="KW-0699">rRNA-binding</keyword>
<protein>
    <recommendedName>
        <fullName evidence="6 7">Large ribosomal subunit protein uL16</fullName>
    </recommendedName>
</protein>
<dbReference type="GO" id="GO:0000049">
    <property type="term" value="F:tRNA binding"/>
    <property type="evidence" value="ECO:0007669"/>
    <property type="project" value="UniProtKB-KW"/>
</dbReference>
<dbReference type="AlphaFoldDB" id="A0A937KB70"/>
<dbReference type="InterPro" id="IPR047873">
    <property type="entry name" value="Ribosomal_uL16"/>
</dbReference>
<dbReference type="GO" id="GO:0006412">
    <property type="term" value="P:translation"/>
    <property type="evidence" value="ECO:0007669"/>
    <property type="project" value="UniProtKB-UniRule"/>
</dbReference>
<dbReference type="HAMAP" id="MF_01342">
    <property type="entry name" value="Ribosomal_uL16"/>
    <property type="match status" value="1"/>
</dbReference>
<proteinExistence type="inferred from homology"/>
<comment type="caution">
    <text evidence="10">The sequence shown here is derived from an EMBL/GenBank/DDBJ whole genome shotgun (WGS) entry which is preliminary data.</text>
</comment>
<dbReference type="PANTHER" id="PTHR12220">
    <property type="entry name" value="50S/60S RIBOSOMAL PROTEIN L16"/>
    <property type="match status" value="1"/>
</dbReference>
<evidence type="ECO:0000256" key="8">
    <source>
        <dbReference type="RuleBase" id="RU004413"/>
    </source>
</evidence>
<sequence>MLQPKRTKFRKQQKGRIKGLAQRGHRIAFGAFGIKALEAGWITSRQIEAARIAMTRAMKREGQVWIRIFPDKPITKKPAEVRMGKGKGAPEYWVAVVKPGTILFEAGGVKKELAQEALRLAQMKLPIKTKFAIRRDYVES</sequence>
<evidence type="ECO:0000256" key="2">
    <source>
        <dbReference type="ARBA" id="ARBA00022555"/>
    </source>
</evidence>
<dbReference type="PROSITE" id="PS00586">
    <property type="entry name" value="RIBOSOMAL_L16_1"/>
    <property type="match status" value="1"/>
</dbReference>
<evidence type="ECO:0000256" key="1">
    <source>
        <dbReference type="ARBA" id="ARBA00008931"/>
    </source>
</evidence>
<evidence type="ECO:0000256" key="7">
    <source>
        <dbReference type="HAMAP-Rule" id="MF_01342"/>
    </source>
</evidence>
<dbReference type="InterPro" id="IPR016180">
    <property type="entry name" value="Ribosomal_uL16_dom"/>
</dbReference>
<dbReference type="RefSeq" id="WP_202856042.1">
    <property type="nucleotide sequence ID" value="NZ_JAEUGD010000031.1"/>
</dbReference>
<dbReference type="EMBL" id="JAEUGD010000031">
    <property type="protein sequence ID" value="MBL6446506.1"/>
    <property type="molecule type" value="Genomic_DNA"/>
</dbReference>
<keyword evidence="5 7" id="KW-0687">Ribonucleoprotein</keyword>
<keyword evidence="11" id="KW-1185">Reference proteome</keyword>
<dbReference type="FunFam" id="3.90.1170.10:FF:000001">
    <property type="entry name" value="50S ribosomal protein L16"/>
    <property type="match status" value="1"/>
</dbReference>
<dbReference type="PANTHER" id="PTHR12220:SF13">
    <property type="entry name" value="LARGE RIBOSOMAL SUBUNIT PROTEIN UL16M"/>
    <property type="match status" value="1"/>
</dbReference>
<evidence type="ECO:0000256" key="3">
    <source>
        <dbReference type="ARBA" id="ARBA00022730"/>
    </source>
</evidence>
<keyword evidence="4 7" id="KW-0689">Ribosomal protein</keyword>